<dbReference type="EMBL" id="BAWO01000008">
    <property type="protein sequence ID" value="GAJ38758.1"/>
    <property type="molecule type" value="Genomic_DNA"/>
</dbReference>
<organism evidence="1 2">
    <name type="scientific">Parageobacillus caldoxylosilyticus NBRC 107762</name>
    <dbReference type="NCBI Taxonomy" id="1220594"/>
    <lineage>
        <taxon>Bacteria</taxon>
        <taxon>Bacillati</taxon>
        <taxon>Bacillota</taxon>
        <taxon>Bacilli</taxon>
        <taxon>Bacillales</taxon>
        <taxon>Anoxybacillaceae</taxon>
        <taxon>Saccharococcus</taxon>
    </lineage>
</organism>
<dbReference type="AlphaFoldDB" id="A0A023DBN9"/>
<name>A0A023DBN9_9BACL</name>
<proteinExistence type="predicted"/>
<evidence type="ECO:0000313" key="1">
    <source>
        <dbReference type="EMBL" id="GAJ38758.1"/>
    </source>
</evidence>
<comment type="caution">
    <text evidence="1">The sequence shown here is derived from an EMBL/GenBank/DDBJ whole genome shotgun (WGS) entry which is preliminary data.</text>
</comment>
<accession>A0A023DBN9</accession>
<protein>
    <submittedName>
        <fullName evidence="1">Uncharacterized protein</fullName>
    </submittedName>
</protein>
<dbReference type="Proteomes" id="UP000023561">
    <property type="component" value="Unassembled WGS sequence"/>
</dbReference>
<sequence length="51" mass="6006">MVGNNIRVDVVITHYGQFVDFYTCHYEKFACFTIIKFMIGLTLNSIKVKTW</sequence>
<reference evidence="1 2" key="1">
    <citation type="submission" date="2014-04" db="EMBL/GenBank/DDBJ databases">
        <title>Whole genome shotgun sequence of Geobacillus caldoxylosilyticus NBRC 107762.</title>
        <authorList>
            <person name="Hosoyama A."/>
            <person name="Hosoyama Y."/>
            <person name="Katano-Makiyama Y."/>
            <person name="Tsuchikane K."/>
            <person name="Ohji S."/>
            <person name="Ichikawa N."/>
            <person name="Yamazoe A."/>
            <person name="Fujita N."/>
        </authorList>
    </citation>
    <scope>NUCLEOTIDE SEQUENCE [LARGE SCALE GENOMIC DNA]</scope>
    <source>
        <strain evidence="1 2">NBRC 107762</strain>
    </source>
</reference>
<evidence type="ECO:0000313" key="2">
    <source>
        <dbReference type="Proteomes" id="UP000023561"/>
    </source>
</evidence>
<gene>
    <name evidence="1" type="ORF">GCA01S_008_00030</name>
</gene>
<keyword evidence="2" id="KW-1185">Reference proteome</keyword>